<dbReference type="AlphaFoldDB" id="A0A381NZ57"/>
<accession>A0A381NZ57</accession>
<sequence length="682" mass="74461">MRRLTIFFSLLLLWSCEDDKGDKSDPEVSIISPASGTTVNEIVTITCEATDNKEIDFVQFFVNDSLDSFLVSSEPYIFEWNTNNLENGTYSIKAVAQDVSENSAESSPISLTVDNSLSVPNSVEIENISYSLSLMTIRFRQSTEDDFKSYSILISGSSDSSDMVEIGNITEKSDTVFTTSDFDPTQQSWYFVLVTDVYGYSVLSAGYSVLDSHPTVPVLKVPRYNNGVLRFAWSINPDDDFLKYHLYSSTSGDMFGKTIIVTNNVKNDTTHSFVLNLTDPLKYYQIVVEDKWGFFSESSIVQAEMPFTMIKNYGGTQNERGYAVQQTSDGGYVIVGSSTSYGAGGSDLWILKVDASGEFSWSKTYGGQGNDVGKAIVQTSDGGYIITGYTKSFSSGGDMDLWLIKTDANGESCLYNDGGTCTQNSSKWVKSFGTSGNDYGNSVQETSEGDFIVAGKSGRIPSVFVVKTNYLGEKIWENLYGTGPGDRGQYIIERQDLGFLIVGKENPNNADDNLCLINIDTDGSEVWHSLYGGGSSDGGNHVSEVSGGGFIIAGSTKSYGNGNWDDMWLVKTSTGGSMEWQKTYGGNYTEIGNYVHEKVSGGYIITGSTESNGQGLYDIWVVSTDYTGNEIYSQTFGGNMDDKALRGSKSDNGELLIIGYTSSFGNGGDDVLFIKIDPNYHP</sequence>
<organism evidence="1">
    <name type="scientific">marine metagenome</name>
    <dbReference type="NCBI Taxonomy" id="408172"/>
    <lineage>
        <taxon>unclassified sequences</taxon>
        <taxon>metagenomes</taxon>
        <taxon>ecological metagenomes</taxon>
    </lineage>
</organism>
<evidence type="ECO:0000313" key="1">
    <source>
        <dbReference type="EMBL" id="SUZ59890.1"/>
    </source>
</evidence>
<dbReference type="EMBL" id="UINC01000706">
    <property type="protein sequence ID" value="SUZ59890.1"/>
    <property type="molecule type" value="Genomic_DNA"/>
</dbReference>
<dbReference type="Gene3D" id="2.60.40.10">
    <property type="entry name" value="Immunoglobulins"/>
    <property type="match status" value="1"/>
</dbReference>
<dbReference type="PANTHER" id="PTHR42754:SF1">
    <property type="entry name" value="LIPOPROTEIN"/>
    <property type="match status" value="1"/>
</dbReference>
<protein>
    <recommendedName>
        <fullName evidence="2">Fibronectin type-III domain-containing protein</fullName>
    </recommendedName>
</protein>
<gene>
    <name evidence="1" type="ORF">METZ01_LOCUS12744</name>
</gene>
<evidence type="ECO:0008006" key="2">
    <source>
        <dbReference type="Google" id="ProtNLM"/>
    </source>
</evidence>
<dbReference type="Pfam" id="PF17957">
    <property type="entry name" value="Big_7"/>
    <property type="match status" value="1"/>
</dbReference>
<proteinExistence type="predicted"/>
<reference evidence="1" key="1">
    <citation type="submission" date="2018-05" db="EMBL/GenBank/DDBJ databases">
        <authorList>
            <person name="Lanie J.A."/>
            <person name="Ng W.-L."/>
            <person name="Kazmierczak K.M."/>
            <person name="Andrzejewski T.M."/>
            <person name="Davidsen T.M."/>
            <person name="Wayne K.J."/>
            <person name="Tettelin H."/>
            <person name="Glass J.I."/>
            <person name="Rusch D."/>
            <person name="Podicherti R."/>
            <person name="Tsui H.-C.T."/>
            <person name="Winkler M.E."/>
        </authorList>
    </citation>
    <scope>NUCLEOTIDE SEQUENCE</scope>
</reference>
<dbReference type="PANTHER" id="PTHR42754">
    <property type="entry name" value="ENDOGLUCANASE"/>
    <property type="match status" value="1"/>
</dbReference>
<dbReference type="InterPro" id="IPR013783">
    <property type="entry name" value="Ig-like_fold"/>
</dbReference>
<name>A0A381NZ57_9ZZZZ</name>